<evidence type="ECO:0000256" key="2">
    <source>
        <dbReference type="ARBA" id="ARBA00022692"/>
    </source>
</evidence>
<feature type="domain" description="RDD" evidence="6">
    <location>
        <begin position="78"/>
        <end position="240"/>
    </location>
</feature>
<name>A0A1Y1L7P3_PHOPY</name>
<proteinExistence type="predicted"/>
<evidence type="ECO:0000256" key="4">
    <source>
        <dbReference type="ARBA" id="ARBA00023136"/>
    </source>
</evidence>
<keyword evidence="4 5" id="KW-0472">Membrane</keyword>
<evidence type="ECO:0000259" key="6">
    <source>
        <dbReference type="Pfam" id="PF06271"/>
    </source>
</evidence>
<dbReference type="InParanoid" id="A0A1Y1L7P3"/>
<evidence type="ECO:0000313" key="8">
    <source>
        <dbReference type="EMBL" id="KAB0800544.1"/>
    </source>
</evidence>
<comment type="subcellular location">
    <subcellularLocation>
        <location evidence="1">Membrane</location>
        <topology evidence="1">Multi-pass membrane protein</topology>
    </subcellularLocation>
</comment>
<evidence type="ECO:0000256" key="5">
    <source>
        <dbReference type="SAM" id="Phobius"/>
    </source>
</evidence>
<evidence type="ECO:0000313" key="7">
    <source>
        <dbReference type="EMBL" id="JAV67596.1"/>
    </source>
</evidence>
<dbReference type="PANTHER" id="PTHR13659:SF5">
    <property type="entry name" value="PROTEIN FAM8A1"/>
    <property type="match status" value="1"/>
</dbReference>
<evidence type="ECO:0000256" key="1">
    <source>
        <dbReference type="ARBA" id="ARBA00004141"/>
    </source>
</evidence>
<keyword evidence="3 5" id="KW-1133">Transmembrane helix</keyword>
<sequence length="256" mass="29455">MATSESETTASPTEQYIRQLRTWVEETHRQNQQAMAAWHDGIQQATLRQNPIPTNILLNNNVTQSQRPPIIFYGYKIPPIWKRLLAEIIDFIILFVIKMFLTLLILESIDFVDVEGNTISIAELQTKLQNPQFATQMSVELLTLELLHRCVVCCYETYWLVMQRATPGKQYMGLAVVEATSFIPLQREDVVLVHPATTLSIKDALFRSVMKSVFIGFLLPICFVLVFFKFKRTGYDLIAKSIVVEFNPNPPVHEHR</sequence>
<dbReference type="AlphaFoldDB" id="A0A1Y1L7P3"/>
<dbReference type="Proteomes" id="UP000327044">
    <property type="component" value="Unassembled WGS sequence"/>
</dbReference>
<keyword evidence="9" id="KW-1185">Reference proteome</keyword>
<dbReference type="OrthoDB" id="10061042at2759"/>
<evidence type="ECO:0000256" key="3">
    <source>
        <dbReference type="ARBA" id="ARBA00022989"/>
    </source>
</evidence>
<dbReference type="Pfam" id="PF06271">
    <property type="entry name" value="RDD"/>
    <property type="match status" value="1"/>
</dbReference>
<dbReference type="PANTHER" id="PTHR13659">
    <property type="entry name" value="AUTOSOMAL HIGHLY CONSERVED PROTEIN"/>
    <property type="match status" value="1"/>
</dbReference>
<gene>
    <name evidence="8" type="ORF">PPYR_06284</name>
</gene>
<reference evidence="8" key="3">
    <citation type="submission" date="2019-08" db="EMBL/GenBank/DDBJ databases">
        <authorList>
            <consortium name="Photinus pyralis genome working group"/>
            <person name="Fallon T.R."/>
            <person name="Sander Lower S.E."/>
            <person name="Weng J.-K."/>
        </authorList>
    </citation>
    <scope>NUCLEOTIDE SEQUENCE</scope>
    <source>
        <strain evidence="8">1611_PpyrPB1</strain>
        <tissue evidence="8">Whole body</tissue>
    </source>
</reference>
<reference evidence="8 9" key="2">
    <citation type="journal article" date="2018" name="Elife">
        <title>Firefly genomes illuminate parallel origins of bioluminescence in beetles.</title>
        <authorList>
            <person name="Fallon T.R."/>
            <person name="Lower S.E."/>
            <person name="Chang C.H."/>
            <person name="Bessho-Uehara M."/>
            <person name="Martin G.J."/>
            <person name="Bewick A.J."/>
            <person name="Behringer M."/>
            <person name="Debat H.J."/>
            <person name="Wong I."/>
            <person name="Day J.C."/>
            <person name="Suvorov A."/>
            <person name="Silva C.J."/>
            <person name="Stanger-Hall K.F."/>
            <person name="Hall D.W."/>
            <person name="Schmitz R.J."/>
            <person name="Nelson D.R."/>
            <person name="Lewis S.M."/>
            <person name="Shigenobu S."/>
            <person name="Bybee S.M."/>
            <person name="Larracuente A.M."/>
            <person name="Oba Y."/>
            <person name="Weng J.K."/>
        </authorList>
    </citation>
    <scope>NUCLEOTIDE SEQUENCE [LARGE SCALE GENOMIC DNA]</scope>
    <source>
        <strain evidence="8">1611_PpyrPB1</strain>
        <tissue evidence="8">Whole body</tissue>
    </source>
</reference>
<reference evidence="7" key="1">
    <citation type="journal article" date="2016" name="Sci. Rep.">
        <title>Molecular characterization of firefly nuptial gifts: a multi-omics approach sheds light on postcopulatory sexual selection.</title>
        <authorList>
            <person name="Al-Wathiqui N."/>
            <person name="Fallon T.R."/>
            <person name="South A."/>
            <person name="Weng J.K."/>
            <person name="Lewis S.M."/>
        </authorList>
    </citation>
    <scope>NUCLEOTIDE SEQUENCE</scope>
</reference>
<accession>A0A1Y1L7P3</accession>
<dbReference type="InterPro" id="IPR010432">
    <property type="entry name" value="RDD"/>
</dbReference>
<protein>
    <recommendedName>
        <fullName evidence="6">RDD domain-containing protein</fullName>
    </recommendedName>
</protein>
<organism evidence="7">
    <name type="scientific">Photinus pyralis</name>
    <name type="common">Common eastern firefly</name>
    <name type="synonym">Lampyris pyralis</name>
    <dbReference type="NCBI Taxonomy" id="7054"/>
    <lineage>
        <taxon>Eukaryota</taxon>
        <taxon>Metazoa</taxon>
        <taxon>Ecdysozoa</taxon>
        <taxon>Arthropoda</taxon>
        <taxon>Hexapoda</taxon>
        <taxon>Insecta</taxon>
        <taxon>Pterygota</taxon>
        <taxon>Neoptera</taxon>
        <taxon>Endopterygota</taxon>
        <taxon>Coleoptera</taxon>
        <taxon>Polyphaga</taxon>
        <taxon>Elateriformia</taxon>
        <taxon>Elateroidea</taxon>
        <taxon>Lampyridae</taxon>
        <taxon>Lampyrinae</taxon>
        <taxon>Photinus</taxon>
    </lineage>
</organism>
<dbReference type="FunCoup" id="A0A1Y1L7P3">
    <property type="interactions" value="348"/>
</dbReference>
<keyword evidence="2 5" id="KW-0812">Transmembrane</keyword>
<feature type="transmembrane region" description="Helical" evidence="5">
    <location>
        <begin position="209"/>
        <end position="228"/>
    </location>
</feature>
<dbReference type="EMBL" id="GEZM01067008">
    <property type="protein sequence ID" value="JAV67596.1"/>
    <property type="molecule type" value="Transcribed_RNA"/>
</dbReference>
<feature type="transmembrane region" description="Helical" evidence="5">
    <location>
        <begin position="84"/>
        <end position="106"/>
    </location>
</feature>
<dbReference type="EMBL" id="VVIM01000004">
    <property type="protein sequence ID" value="KAB0800544.1"/>
    <property type="molecule type" value="Genomic_DNA"/>
</dbReference>
<dbReference type="GO" id="GO:0016020">
    <property type="term" value="C:membrane"/>
    <property type="evidence" value="ECO:0007669"/>
    <property type="project" value="UniProtKB-SubCell"/>
</dbReference>
<evidence type="ECO:0000313" key="9">
    <source>
        <dbReference type="Proteomes" id="UP000327044"/>
    </source>
</evidence>
<dbReference type="InterPro" id="IPR039871">
    <property type="entry name" value="FAM8A1"/>
</dbReference>